<evidence type="ECO:0000256" key="2">
    <source>
        <dbReference type="ARBA" id="ARBA00012840"/>
    </source>
</evidence>
<proteinExistence type="inferred from homology"/>
<dbReference type="SUPFAM" id="SSF46589">
    <property type="entry name" value="tRNA-binding arm"/>
    <property type="match status" value="1"/>
</dbReference>
<dbReference type="InterPro" id="IPR006195">
    <property type="entry name" value="aa-tRNA-synth_II"/>
</dbReference>
<dbReference type="Gene3D" id="3.30.930.10">
    <property type="entry name" value="Bira Bifunctional Protein, Domain 2"/>
    <property type="match status" value="1"/>
</dbReference>
<dbReference type="PIRSF" id="PIRSF001529">
    <property type="entry name" value="Ser-tRNA-synth_IIa"/>
    <property type="match status" value="1"/>
</dbReference>
<dbReference type="InterPro" id="IPR010978">
    <property type="entry name" value="tRNA-bd_arm"/>
</dbReference>
<keyword evidence="10" id="KW-1185">Reference proteome</keyword>
<name>A0ABM5L0W9_DIAVI</name>
<dbReference type="Gene3D" id="1.10.287.40">
    <property type="entry name" value="Serine-tRNA synthetase, tRNA binding domain"/>
    <property type="match status" value="1"/>
</dbReference>
<evidence type="ECO:0000256" key="5">
    <source>
        <dbReference type="ARBA" id="ARBA00022840"/>
    </source>
</evidence>
<dbReference type="InterPro" id="IPR042103">
    <property type="entry name" value="SerRS_1_N_sf"/>
</dbReference>
<dbReference type="InterPro" id="IPR002314">
    <property type="entry name" value="aa-tRNA-synt_IIb"/>
</dbReference>
<evidence type="ECO:0000256" key="1">
    <source>
        <dbReference type="ARBA" id="ARBA00010728"/>
    </source>
</evidence>
<keyword evidence="5" id="KW-0067">ATP-binding</keyword>
<dbReference type="Proteomes" id="UP001652700">
    <property type="component" value="Unplaced"/>
</dbReference>
<dbReference type="InterPro" id="IPR002317">
    <property type="entry name" value="Ser-tRNA-ligase_type_1"/>
</dbReference>
<dbReference type="PROSITE" id="PS50862">
    <property type="entry name" value="AA_TRNA_LIGASE_II"/>
    <property type="match status" value="1"/>
</dbReference>
<evidence type="ECO:0000313" key="10">
    <source>
        <dbReference type="Proteomes" id="UP001652700"/>
    </source>
</evidence>
<evidence type="ECO:0000256" key="3">
    <source>
        <dbReference type="ARBA" id="ARBA00022598"/>
    </source>
</evidence>
<evidence type="ECO:0000256" key="7">
    <source>
        <dbReference type="ARBA" id="ARBA00031113"/>
    </source>
</evidence>
<accession>A0ABM5L0W9</accession>
<dbReference type="EC" id="6.1.1.11" evidence="2"/>
<keyword evidence="3" id="KW-0436">Ligase</keyword>
<dbReference type="SUPFAM" id="SSF55681">
    <property type="entry name" value="Class II aaRS and biotin synthetases"/>
    <property type="match status" value="1"/>
</dbReference>
<dbReference type="RefSeq" id="XP_050516088.1">
    <property type="nucleotide sequence ID" value="XM_050660131.1"/>
</dbReference>
<dbReference type="Pfam" id="PF00587">
    <property type="entry name" value="tRNA-synt_2b"/>
    <property type="match status" value="1"/>
</dbReference>
<keyword evidence="4" id="KW-0547">Nucleotide-binding</keyword>
<keyword evidence="6" id="KW-0030">Aminoacyl-tRNA synthetase</keyword>
<dbReference type="InterPro" id="IPR045864">
    <property type="entry name" value="aa-tRNA-synth_II/BPL/LPL"/>
</dbReference>
<dbReference type="PANTHER" id="PTHR11778">
    <property type="entry name" value="SERYL-TRNA SYNTHETASE"/>
    <property type="match status" value="1"/>
</dbReference>
<dbReference type="GeneID" id="126890956"/>
<dbReference type="EnsemblMetazoa" id="XM_050660131.1">
    <property type="protein sequence ID" value="XP_050516088.1"/>
    <property type="gene ID" value="LOC126890956"/>
</dbReference>
<evidence type="ECO:0000256" key="6">
    <source>
        <dbReference type="ARBA" id="ARBA00023146"/>
    </source>
</evidence>
<evidence type="ECO:0000256" key="4">
    <source>
        <dbReference type="ARBA" id="ARBA00022741"/>
    </source>
</evidence>
<organism evidence="9 10">
    <name type="scientific">Diabrotica virgifera virgifera</name>
    <name type="common">western corn rootworm</name>
    <dbReference type="NCBI Taxonomy" id="50390"/>
    <lineage>
        <taxon>Eukaryota</taxon>
        <taxon>Metazoa</taxon>
        <taxon>Ecdysozoa</taxon>
        <taxon>Arthropoda</taxon>
        <taxon>Hexapoda</taxon>
        <taxon>Insecta</taxon>
        <taxon>Pterygota</taxon>
        <taxon>Neoptera</taxon>
        <taxon>Endopterygota</taxon>
        <taxon>Coleoptera</taxon>
        <taxon>Polyphaga</taxon>
        <taxon>Cucujiformia</taxon>
        <taxon>Chrysomeloidea</taxon>
        <taxon>Chrysomelidae</taxon>
        <taxon>Galerucinae</taxon>
        <taxon>Diabroticina</taxon>
        <taxon>Diabroticites</taxon>
        <taxon>Diabrotica</taxon>
    </lineage>
</organism>
<evidence type="ECO:0000259" key="8">
    <source>
        <dbReference type="PROSITE" id="PS50862"/>
    </source>
</evidence>
<comment type="similarity">
    <text evidence="1">Belongs to the class-II aminoacyl-tRNA synthetase family. Type-1 seryl-tRNA synthetase subfamily.</text>
</comment>
<reference evidence="9" key="1">
    <citation type="submission" date="2025-05" db="UniProtKB">
        <authorList>
            <consortium name="EnsemblMetazoa"/>
        </authorList>
    </citation>
    <scope>IDENTIFICATION</scope>
</reference>
<protein>
    <recommendedName>
        <fullName evidence="2">serine--tRNA ligase</fullName>
        <ecNumber evidence="2">6.1.1.11</ecNumber>
    </recommendedName>
    <alternativeName>
        <fullName evidence="7">Seryl-tRNA synthetase</fullName>
    </alternativeName>
</protein>
<feature type="domain" description="Aminoacyl-transfer RNA synthetases class-II family profile" evidence="8">
    <location>
        <begin position="202"/>
        <end position="427"/>
    </location>
</feature>
<evidence type="ECO:0000313" key="9">
    <source>
        <dbReference type="EnsemblMetazoa" id="XP_050516088.1"/>
    </source>
</evidence>
<sequence length="451" mass="52358">RFSFLKIKHFTSRYYSSALYITGDKAQKTFVVLTPVIDFEKHLINKNKVVKNIRVRGLKIDFDDIVKQWTFFQEVSKRKHLLELNRQDIAQKITNLLKKSDTDPSEVEKYKVHAKIVKDDLKNLKISFYDIEEATMLKILSLPNDLHSQTLSHEETVLYTHLNQPKNDSLDHITIGTDNNFVKYLNPYACYLKSDAALLELNLLGYFRKMLLESGYFQFSNPNFCRTVIYEGCVEVDQTKKKVFDVLEHDHDEDNLNRLHLCGSGSLMSFMAYFARHALHQVALPLRFFSVGKVYQPIKDEEPPSFLNLSQQSVVSIFNADLEDTIRSVDKVVSEIRRIYNSLGCHYRIVILPACKIENSESLHISIQMYSNFKKEYVEVGNVCFYDTYVSKRLLFTYSFNKDKKYPKIIAGSLINVHKFLACTLENIASENNVNLNASLKKKFEEINNVC</sequence>